<sequence>MSGWTPALDREYQQVAASLTHHHPCWWVMWSYSLRVWVAFYLGPAQVAPLRYADPDLLARQMRHVTRTVTVGRSP</sequence>
<dbReference type="Proteomes" id="UP001356095">
    <property type="component" value="Unassembled WGS sequence"/>
</dbReference>
<gene>
    <name evidence="1" type="ORF">Q8791_09055</name>
</gene>
<reference evidence="1 2" key="1">
    <citation type="submission" date="2023-08" db="EMBL/GenBank/DDBJ databases">
        <authorList>
            <person name="Girao M."/>
            <person name="Carvalho M.F."/>
        </authorList>
    </citation>
    <scope>NUCLEOTIDE SEQUENCE [LARGE SCALE GENOMIC DNA]</scope>
    <source>
        <strain evidence="1 2">CT-R113</strain>
    </source>
</reference>
<evidence type="ECO:0000313" key="1">
    <source>
        <dbReference type="EMBL" id="MEE2037366.1"/>
    </source>
</evidence>
<evidence type="ECO:0000313" key="2">
    <source>
        <dbReference type="Proteomes" id="UP001356095"/>
    </source>
</evidence>
<proteinExistence type="predicted"/>
<organism evidence="1 2">
    <name type="scientific">Nocardiopsis codii</name>
    <dbReference type="NCBI Taxonomy" id="3065942"/>
    <lineage>
        <taxon>Bacteria</taxon>
        <taxon>Bacillati</taxon>
        <taxon>Actinomycetota</taxon>
        <taxon>Actinomycetes</taxon>
        <taxon>Streptosporangiales</taxon>
        <taxon>Nocardiopsidaceae</taxon>
        <taxon>Nocardiopsis</taxon>
    </lineage>
</organism>
<dbReference type="RefSeq" id="WP_330091165.1">
    <property type="nucleotide sequence ID" value="NZ_JAUZMY010000007.1"/>
</dbReference>
<dbReference type="EMBL" id="JAUZMY010000007">
    <property type="protein sequence ID" value="MEE2037366.1"/>
    <property type="molecule type" value="Genomic_DNA"/>
</dbReference>
<protein>
    <submittedName>
        <fullName evidence="1">Uncharacterized protein</fullName>
    </submittedName>
</protein>
<accession>A0ABU7K542</accession>
<keyword evidence="2" id="KW-1185">Reference proteome</keyword>
<name>A0ABU7K542_9ACTN</name>
<comment type="caution">
    <text evidence="1">The sequence shown here is derived from an EMBL/GenBank/DDBJ whole genome shotgun (WGS) entry which is preliminary data.</text>
</comment>